<evidence type="ECO:0000313" key="5">
    <source>
        <dbReference type="EMBL" id="ADO82024.1"/>
    </source>
</evidence>
<feature type="domain" description="HTH marR-type" evidence="4">
    <location>
        <begin position="10"/>
        <end position="145"/>
    </location>
</feature>
<dbReference type="EMBL" id="CP002281">
    <property type="protein sequence ID" value="ADO82024.1"/>
    <property type="molecule type" value="Genomic_DNA"/>
</dbReference>
<sequence>MDIKDSVIGEACALGIIRHISEEFGDYLGKELRRRKMPIQVKHAGLFMILFSKGEKIEFKELARIWRKSKSTLCDITSKYADEKLIKKTNCCSDKRNVYVEITEEGLKYKKDFNEISEAFLKKATSNLSDQQVEDLKFILDKMIKAFI</sequence>
<reference evidence="5 6" key="1">
    <citation type="journal article" date="2010" name="Stand. Genomic Sci.">
        <title>Complete genome sequence of Ilyobacter polytropus type strain (CuHbu1).</title>
        <authorList>
            <person name="Sikorski J."/>
            <person name="Chertkov O."/>
            <person name="Lapidus A."/>
            <person name="Nolan M."/>
            <person name="Lucas S."/>
            <person name="Del Rio T.G."/>
            <person name="Tice H."/>
            <person name="Cheng J.F."/>
            <person name="Tapia R."/>
            <person name="Han C."/>
            <person name="Goodwin L."/>
            <person name="Pitluck S."/>
            <person name="Liolios K."/>
            <person name="Ivanova N."/>
            <person name="Mavromatis K."/>
            <person name="Mikhailova N."/>
            <person name="Pati A."/>
            <person name="Chen A."/>
            <person name="Palaniappan K."/>
            <person name="Land M."/>
            <person name="Hauser L."/>
            <person name="Chang Y.J."/>
            <person name="Jeffries C.D."/>
            <person name="Brambilla E."/>
            <person name="Yasawong M."/>
            <person name="Rohde M."/>
            <person name="Pukall R."/>
            <person name="Spring S."/>
            <person name="Goker M."/>
            <person name="Woyke T."/>
            <person name="Bristow J."/>
            <person name="Eisen J.A."/>
            <person name="Markowitz V."/>
            <person name="Hugenholtz P."/>
            <person name="Kyrpides N.C."/>
            <person name="Klenk H.P."/>
        </authorList>
    </citation>
    <scope>NUCLEOTIDE SEQUENCE [LARGE SCALE GENOMIC DNA]</scope>
    <source>
        <strain evidence="6">ATCC 51220 / DSM 2926 / LMG 16218 / CuHBu1</strain>
    </source>
</reference>
<keyword evidence="6" id="KW-1185">Reference proteome</keyword>
<dbReference type="SUPFAM" id="SSF46785">
    <property type="entry name" value="Winged helix' DNA-binding domain"/>
    <property type="match status" value="1"/>
</dbReference>
<evidence type="ECO:0000313" key="6">
    <source>
        <dbReference type="Proteomes" id="UP000006875"/>
    </source>
</evidence>
<evidence type="ECO:0000259" key="4">
    <source>
        <dbReference type="PROSITE" id="PS50995"/>
    </source>
</evidence>
<dbReference type="PROSITE" id="PS50995">
    <property type="entry name" value="HTH_MARR_2"/>
    <property type="match status" value="1"/>
</dbReference>
<keyword evidence="1" id="KW-0805">Transcription regulation</keyword>
<dbReference type="RefSeq" id="WP_013386695.1">
    <property type="nucleotide sequence ID" value="NC_014632.1"/>
</dbReference>
<accession>E3HAF0</accession>
<dbReference type="InterPro" id="IPR036390">
    <property type="entry name" value="WH_DNA-bd_sf"/>
</dbReference>
<dbReference type="AlphaFoldDB" id="E3HAF0"/>
<dbReference type="Gene3D" id="1.10.10.10">
    <property type="entry name" value="Winged helix-like DNA-binding domain superfamily/Winged helix DNA-binding domain"/>
    <property type="match status" value="1"/>
</dbReference>
<proteinExistence type="predicted"/>
<dbReference type="HOGENOM" id="CLU_083287_18_3_0"/>
<organism evidence="5 6">
    <name type="scientific">Ilyobacter polytropus (strain ATCC 51220 / DSM 2926 / LMG 16218 / CuHBu1)</name>
    <dbReference type="NCBI Taxonomy" id="572544"/>
    <lineage>
        <taxon>Bacteria</taxon>
        <taxon>Fusobacteriati</taxon>
        <taxon>Fusobacteriota</taxon>
        <taxon>Fusobacteriia</taxon>
        <taxon>Fusobacteriales</taxon>
        <taxon>Fusobacteriaceae</taxon>
        <taxon>Ilyobacter</taxon>
    </lineage>
</organism>
<dbReference type="PANTHER" id="PTHR42756:SF1">
    <property type="entry name" value="TRANSCRIPTIONAL REPRESSOR OF EMRAB OPERON"/>
    <property type="match status" value="1"/>
</dbReference>
<keyword evidence="2" id="KW-0238">DNA-binding</keyword>
<dbReference type="InterPro" id="IPR000835">
    <property type="entry name" value="HTH_MarR-typ"/>
</dbReference>
<protein>
    <submittedName>
        <fullName evidence="5">Transcriptional regulator, MarR family</fullName>
    </submittedName>
</protein>
<dbReference type="eggNOG" id="COG1846">
    <property type="taxonomic scope" value="Bacteria"/>
</dbReference>
<keyword evidence="3" id="KW-0804">Transcription</keyword>
<name>E3HAF0_ILYPC</name>
<dbReference type="KEGG" id="ipo:Ilyop_0235"/>
<evidence type="ECO:0000256" key="1">
    <source>
        <dbReference type="ARBA" id="ARBA00023015"/>
    </source>
</evidence>
<evidence type="ECO:0000256" key="2">
    <source>
        <dbReference type="ARBA" id="ARBA00023125"/>
    </source>
</evidence>
<evidence type="ECO:0000256" key="3">
    <source>
        <dbReference type="ARBA" id="ARBA00023163"/>
    </source>
</evidence>
<dbReference type="OrthoDB" id="9799747at2"/>
<dbReference type="Proteomes" id="UP000006875">
    <property type="component" value="Chromosome"/>
</dbReference>
<dbReference type="GO" id="GO:0003677">
    <property type="term" value="F:DNA binding"/>
    <property type="evidence" value="ECO:0007669"/>
    <property type="project" value="UniProtKB-KW"/>
</dbReference>
<dbReference type="PANTHER" id="PTHR42756">
    <property type="entry name" value="TRANSCRIPTIONAL REGULATOR, MARR"/>
    <property type="match status" value="1"/>
</dbReference>
<dbReference type="InterPro" id="IPR036388">
    <property type="entry name" value="WH-like_DNA-bd_sf"/>
</dbReference>
<dbReference type="GO" id="GO:0003700">
    <property type="term" value="F:DNA-binding transcription factor activity"/>
    <property type="evidence" value="ECO:0007669"/>
    <property type="project" value="InterPro"/>
</dbReference>
<gene>
    <name evidence="5" type="ordered locus">Ilyop_0235</name>
</gene>